<feature type="chain" id="PRO_5012313408" description="Tripartite tricarboxylate transporter substrate binding protein" evidence="2">
    <location>
        <begin position="27"/>
        <end position="328"/>
    </location>
</feature>
<dbReference type="RefSeq" id="WP_095621103.1">
    <property type="nucleotide sequence ID" value="NZ_NSKB01000004.1"/>
</dbReference>
<feature type="signal peptide" evidence="2">
    <location>
        <begin position="1"/>
        <end position="26"/>
    </location>
</feature>
<name>A0A2A2EW71_9GAMM</name>
<organism evidence="3 4">
    <name type="scientific">Halomonas salipaludis</name>
    <dbReference type="NCBI Taxonomy" id="2032625"/>
    <lineage>
        <taxon>Bacteria</taxon>
        <taxon>Pseudomonadati</taxon>
        <taxon>Pseudomonadota</taxon>
        <taxon>Gammaproteobacteria</taxon>
        <taxon>Oceanospirillales</taxon>
        <taxon>Halomonadaceae</taxon>
        <taxon>Halomonas</taxon>
    </lineage>
</organism>
<dbReference type="Gene3D" id="3.40.190.150">
    <property type="entry name" value="Bordetella uptake gene, domain 1"/>
    <property type="match status" value="1"/>
</dbReference>
<evidence type="ECO:0000313" key="3">
    <source>
        <dbReference type="EMBL" id="PAU76714.1"/>
    </source>
</evidence>
<dbReference type="InterPro" id="IPR005064">
    <property type="entry name" value="BUG"/>
</dbReference>
<keyword evidence="2" id="KW-0732">Signal</keyword>
<dbReference type="InterPro" id="IPR042100">
    <property type="entry name" value="Bug_dom1"/>
</dbReference>
<dbReference type="Gene3D" id="3.40.190.10">
    <property type="entry name" value="Periplasmic binding protein-like II"/>
    <property type="match status" value="1"/>
</dbReference>
<evidence type="ECO:0008006" key="5">
    <source>
        <dbReference type="Google" id="ProtNLM"/>
    </source>
</evidence>
<dbReference type="Proteomes" id="UP000217771">
    <property type="component" value="Unassembled WGS sequence"/>
</dbReference>
<protein>
    <recommendedName>
        <fullName evidence="5">Tripartite tricarboxylate transporter substrate binding protein</fullName>
    </recommendedName>
</protein>
<dbReference type="Pfam" id="PF03401">
    <property type="entry name" value="TctC"/>
    <property type="match status" value="1"/>
</dbReference>
<keyword evidence="4" id="KW-1185">Reference proteome</keyword>
<sequence>MKMHRKTLVAALATTVLGVAAGPTMASDTNGDSPLGDGPIRLVIPFGPGGGSDMTARVLTATAPEFCGPRIDVVSMSGAAGLEAVNHVMNAESDGHTLLVTDYGPIVTSGFVDDVEWSHDDWDPVMLFTEWLPTVYTHADHEIDSIEDWVDKLEAEPNSVTFAHAAPLGIVHLPLILFEMETGLENRHIPTSGGGETRSMVMGEHVDLGMTLPASIAAEVENGTLKALGTFADERADVLPDVPTFKEAGYDVSLPAWLMIFAKNDVPQETKGFLQDCFMEALATPTAESMSDRTNAGIDPRGMEDSAELYHNTVEMVGSILREIGEID</sequence>
<proteinExistence type="inferred from homology"/>
<evidence type="ECO:0000256" key="2">
    <source>
        <dbReference type="SAM" id="SignalP"/>
    </source>
</evidence>
<comment type="caution">
    <text evidence="3">The sequence shown here is derived from an EMBL/GenBank/DDBJ whole genome shotgun (WGS) entry which is preliminary data.</text>
</comment>
<dbReference type="CDD" id="cd07012">
    <property type="entry name" value="PBP2_Bug_TTT"/>
    <property type="match status" value="1"/>
</dbReference>
<dbReference type="AlphaFoldDB" id="A0A2A2EW71"/>
<dbReference type="PIRSF" id="PIRSF017082">
    <property type="entry name" value="YflP"/>
    <property type="match status" value="1"/>
</dbReference>
<evidence type="ECO:0000313" key="4">
    <source>
        <dbReference type="Proteomes" id="UP000217771"/>
    </source>
</evidence>
<gene>
    <name evidence="3" type="ORF">CK498_12060</name>
</gene>
<dbReference type="EMBL" id="NSKB01000004">
    <property type="protein sequence ID" value="PAU76714.1"/>
    <property type="molecule type" value="Genomic_DNA"/>
</dbReference>
<reference evidence="3 4" key="1">
    <citation type="submission" date="2017-08" db="EMBL/GenBank/DDBJ databases">
        <title>Halomonas alkalisoli sp. nov., isolated from saline alkaline soil.</title>
        <authorList>
            <person name="Wang D."/>
            <person name="Zhang G."/>
        </authorList>
    </citation>
    <scope>NUCLEOTIDE SEQUENCE [LARGE SCALE GENOMIC DNA]</scope>
    <source>
        <strain evidence="3 4">WRN001</strain>
    </source>
</reference>
<accession>A0A2A2EW71</accession>
<evidence type="ECO:0000256" key="1">
    <source>
        <dbReference type="ARBA" id="ARBA00006987"/>
    </source>
</evidence>
<dbReference type="OrthoDB" id="9780943at2"/>
<dbReference type="PANTHER" id="PTHR42928">
    <property type="entry name" value="TRICARBOXYLATE-BINDING PROTEIN"/>
    <property type="match status" value="1"/>
</dbReference>
<comment type="similarity">
    <text evidence="1">Belongs to the UPF0065 (bug) family.</text>
</comment>
<dbReference type="PANTHER" id="PTHR42928:SF3">
    <property type="entry name" value="UPF0065 PROTEIN YFLP"/>
    <property type="match status" value="1"/>
</dbReference>